<name>A0A150QHS7_SORCE</name>
<comment type="pathway">
    <text evidence="1 6">Carbohydrate biosynthesis; dTDP-L-rhamnose biosynthesis.</text>
</comment>
<evidence type="ECO:0000256" key="5">
    <source>
        <dbReference type="ARBA" id="ARBA00048200"/>
    </source>
</evidence>
<evidence type="ECO:0000256" key="3">
    <source>
        <dbReference type="ARBA" id="ARBA00012929"/>
    </source>
</evidence>
<sequence>MSGAAGGGGAPALELWGGIECTVNRVGDAYHDQLDRNGHARRLDDLDRFAALGIRALRYPVLWERTAPDGCASFAWADARLGRLRDLGVRPIVGLVHHGSGPPQTSLLDPSFVDGLARFAREVAERYPWVEDYTPVNEPLTTARFSGLYGHWYPHGQDGRAFLRALLTQCRAVAAAMRAVREVNPRARLVQTEDVGETSSTPLLAYQAQHENHRRWLSLDLLMGRVDQDHPLYPQLLRWGASPGELEAFVVSPCPPDILGINYYITSERFLDERLERYPSWMHGGNDRHAYVDVEAVRVVAEGVGGHLARLLEVWERYRRPVAITEAHLGGSREEQLRWLAEAHRAAVAARAAGADVRAVTAWALLGSFDWDSLVVRDRGRYEPGVFDVRGQAPRPTALAALVRALARGERFDHPVLASPGWWRRPERLLYSPVSLKERGAARLERSGDGPTIEPSDRAAAGKAEGPPVLITGATGTLGRAFARLCAHRGLPSRLLSRLEMDIADPASVERALERHAPWAVVNTAGYVRVDDAELEPHRCERENAAGPAVLAAACRERGVRLVTFSSDQVFDGTGATPYVETDPARPLSAYGRSKAVAEQQVLSILPTALVVRTAAFIDPWDASTFVADALRALRDGRPFSAAEDMIVTPTYTPDLVNAALDLLIDGEAGLWHLANRDAVTWAELVARAAALARVDTRHLVGCPSRALCLVAPRPRYSALGSRRGLLLPALDDALARYLAERDGGPAR</sequence>
<dbReference type="GO" id="GO:0005829">
    <property type="term" value="C:cytosol"/>
    <property type="evidence" value="ECO:0007669"/>
    <property type="project" value="TreeGrafter"/>
</dbReference>
<comment type="function">
    <text evidence="6">Catalyzes the reduction of dTDP-6-deoxy-L-lyxo-4-hexulose to yield dTDP-L-rhamnose.</text>
</comment>
<dbReference type="Pfam" id="PF04321">
    <property type="entry name" value="RmlD_sub_bind"/>
    <property type="match status" value="1"/>
</dbReference>
<evidence type="ECO:0000256" key="7">
    <source>
        <dbReference type="SAM" id="MobiDB-lite"/>
    </source>
</evidence>
<dbReference type="SUPFAM" id="SSF51735">
    <property type="entry name" value="NAD(P)-binding Rossmann-fold domains"/>
    <property type="match status" value="1"/>
</dbReference>
<keyword evidence="6" id="KW-0560">Oxidoreductase</keyword>
<dbReference type="PANTHER" id="PTHR10491">
    <property type="entry name" value="DTDP-4-DEHYDRORHAMNOSE REDUCTASE"/>
    <property type="match status" value="1"/>
</dbReference>
<dbReference type="EC" id="1.1.1.133" evidence="3 6"/>
<evidence type="ECO:0000256" key="1">
    <source>
        <dbReference type="ARBA" id="ARBA00004781"/>
    </source>
</evidence>
<organism evidence="9 10">
    <name type="scientific">Sorangium cellulosum</name>
    <name type="common">Polyangium cellulosum</name>
    <dbReference type="NCBI Taxonomy" id="56"/>
    <lineage>
        <taxon>Bacteria</taxon>
        <taxon>Pseudomonadati</taxon>
        <taxon>Myxococcota</taxon>
        <taxon>Polyangia</taxon>
        <taxon>Polyangiales</taxon>
        <taxon>Polyangiaceae</taxon>
        <taxon>Sorangium</taxon>
    </lineage>
</organism>
<comment type="similarity">
    <text evidence="2 6">Belongs to the dTDP-4-dehydrorhamnose reductase family.</text>
</comment>
<protein>
    <recommendedName>
        <fullName evidence="4 6">dTDP-4-dehydrorhamnose reductase</fullName>
        <ecNumber evidence="3 6">1.1.1.133</ecNumber>
    </recommendedName>
</protein>
<feature type="region of interest" description="Disordered" evidence="7">
    <location>
        <begin position="441"/>
        <end position="468"/>
    </location>
</feature>
<evidence type="ECO:0000313" key="10">
    <source>
        <dbReference type="Proteomes" id="UP000075260"/>
    </source>
</evidence>
<dbReference type="AlphaFoldDB" id="A0A150QHS7"/>
<dbReference type="GO" id="GO:0005975">
    <property type="term" value="P:carbohydrate metabolic process"/>
    <property type="evidence" value="ECO:0007669"/>
    <property type="project" value="InterPro"/>
</dbReference>
<dbReference type="Proteomes" id="UP000075260">
    <property type="component" value="Unassembled WGS sequence"/>
</dbReference>
<dbReference type="Gene3D" id="3.20.20.80">
    <property type="entry name" value="Glycosidases"/>
    <property type="match status" value="1"/>
</dbReference>
<dbReference type="RefSeq" id="WP_061609824.1">
    <property type="nucleotide sequence ID" value="NZ_JEMA01000646.1"/>
</dbReference>
<dbReference type="InterPro" id="IPR036291">
    <property type="entry name" value="NAD(P)-bd_dom_sf"/>
</dbReference>
<dbReference type="Gene3D" id="3.90.25.10">
    <property type="entry name" value="UDP-galactose 4-epimerase, domain 1"/>
    <property type="match status" value="1"/>
</dbReference>
<dbReference type="GO" id="GO:0008831">
    <property type="term" value="F:dTDP-4-dehydrorhamnose reductase activity"/>
    <property type="evidence" value="ECO:0007669"/>
    <property type="project" value="UniProtKB-EC"/>
</dbReference>
<dbReference type="Gene3D" id="3.40.50.720">
    <property type="entry name" value="NAD(P)-binding Rossmann-like Domain"/>
    <property type="match status" value="1"/>
</dbReference>
<gene>
    <name evidence="9" type="ORF">BE15_20825</name>
</gene>
<dbReference type="GO" id="GO:0019305">
    <property type="term" value="P:dTDP-rhamnose biosynthetic process"/>
    <property type="evidence" value="ECO:0007669"/>
    <property type="project" value="UniProtKB-UniPathway"/>
</dbReference>
<dbReference type="UniPathway" id="UPA00124"/>
<dbReference type="PANTHER" id="PTHR10491:SF4">
    <property type="entry name" value="METHIONINE ADENOSYLTRANSFERASE 2 SUBUNIT BETA"/>
    <property type="match status" value="1"/>
</dbReference>
<dbReference type="SUPFAM" id="SSF51445">
    <property type="entry name" value="(Trans)glycosidases"/>
    <property type="match status" value="1"/>
</dbReference>
<keyword evidence="6" id="KW-0521">NADP</keyword>
<dbReference type="GO" id="GO:0004553">
    <property type="term" value="F:hydrolase activity, hydrolyzing O-glycosyl compounds"/>
    <property type="evidence" value="ECO:0007669"/>
    <property type="project" value="InterPro"/>
</dbReference>
<dbReference type="EMBL" id="JEMA01000646">
    <property type="protein sequence ID" value="KYF67483.1"/>
    <property type="molecule type" value="Genomic_DNA"/>
</dbReference>
<dbReference type="OrthoDB" id="9803892at2"/>
<dbReference type="InterPro" id="IPR017853">
    <property type="entry name" value="GH"/>
</dbReference>
<evidence type="ECO:0000256" key="2">
    <source>
        <dbReference type="ARBA" id="ARBA00010944"/>
    </source>
</evidence>
<dbReference type="InterPro" id="IPR029903">
    <property type="entry name" value="RmlD-like-bd"/>
</dbReference>
<comment type="caution">
    <text evidence="9">The sequence shown here is derived from an EMBL/GenBank/DDBJ whole genome shotgun (WGS) entry which is preliminary data.</text>
</comment>
<evidence type="ECO:0000256" key="4">
    <source>
        <dbReference type="ARBA" id="ARBA00017099"/>
    </source>
</evidence>
<comment type="catalytic activity">
    <reaction evidence="5">
        <text>dTDP-beta-L-rhamnose + NADP(+) = dTDP-4-dehydro-beta-L-rhamnose + NADPH + H(+)</text>
        <dbReference type="Rhea" id="RHEA:21796"/>
        <dbReference type="ChEBI" id="CHEBI:15378"/>
        <dbReference type="ChEBI" id="CHEBI:57510"/>
        <dbReference type="ChEBI" id="CHEBI:57783"/>
        <dbReference type="ChEBI" id="CHEBI:58349"/>
        <dbReference type="ChEBI" id="CHEBI:62830"/>
        <dbReference type="EC" id="1.1.1.133"/>
    </reaction>
</comment>
<proteinExistence type="inferred from homology"/>
<feature type="domain" description="RmlD-like substrate binding" evidence="8">
    <location>
        <begin position="469"/>
        <end position="723"/>
    </location>
</feature>
<accession>A0A150QHS7</accession>
<evidence type="ECO:0000313" key="9">
    <source>
        <dbReference type="EMBL" id="KYF67483.1"/>
    </source>
</evidence>
<dbReference type="InterPro" id="IPR005913">
    <property type="entry name" value="dTDP_dehydrorham_reduct"/>
</dbReference>
<dbReference type="CDD" id="cd05254">
    <property type="entry name" value="dTDP_HR_like_SDR_e"/>
    <property type="match status" value="1"/>
</dbReference>
<dbReference type="InterPro" id="IPR001360">
    <property type="entry name" value="Glyco_hydro_1"/>
</dbReference>
<evidence type="ECO:0000259" key="8">
    <source>
        <dbReference type="Pfam" id="PF04321"/>
    </source>
</evidence>
<dbReference type="Pfam" id="PF00232">
    <property type="entry name" value="Glyco_hydro_1"/>
    <property type="match status" value="1"/>
</dbReference>
<reference evidence="9 10" key="1">
    <citation type="submission" date="2014-02" db="EMBL/GenBank/DDBJ databases">
        <title>The small core and large imbalanced accessory genome model reveals a collaborative survival strategy of Sorangium cellulosum strains in nature.</title>
        <authorList>
            <person name="Han K."/>
            <person name="Peng R."/>
            <person name="Blom J."/>
            <person name="Li Y.-Z."/>
        </authorList>
    </citation>
    <scope>NUCLEOTIDE SEQUENCE [LARGE SCALE GENOMIC DNA]</scope>
    <source>
        <strain evidence="9 10">So0008-312</strain>
    </source>
</reference>
<evidence type="ECO:0000256" key="6">
    <source>
        <dbReference type="RuleBase" id="RU364082"/>
    </source>
</evidence>